<dbReference type="SMART" id="SM00855">
    <property type="entry name" value="PGAM"/>
    <property type="match status" value="1"/>
</dbReference>
<name>A0A9X4E2A9_9NEIS</name>
<dbReference type="RefSeq" id="WP_274585405.1">
    <property type="nucleotide sequence ID" value="NZ_CP145811.1"/>
</dbReference>
<keyword evidence="1" id="KW-1133">Transmembrane helix</keyword>
<dbReference type="InterPro" id="IPR029033">
    <property type="entry name" value="His_PPase_superfam"/>
</dbReference>
<evidence type="ECO:0000256" key="1">
    <source>
        <dbReference type="SAM" id="Phobius"/>
    </source>
</evidence>
<reference evidence="2" key="1">
    <citation type="submission" date="2022-10" db="EMBL/GenBank/DDBJ databases">
        <authorList>
            <person name="Boutroux M."/>
        </authorList>
    </citation>
    <scope>NUCLEOTIDE SEQUENCE</scope>
    <source>
        <strain evidence="2">51.81</strain>
    </source>
</reference>
<dbReference type="EMBL" id="JAPQFL010000005">
    <property type="protein sequence ID" value="MDD9328311.1"/>
    <property type="molecule type" value="Genomic_DNA"/>
</dbReference>
<evidence type="ECO:0000313" key="3">
    <source>
        <dbReference type="EMBL" id="WWY03033.1"/>
    </source>
</evidence>
<protein>
    <submittedName>
        <fullName evidence="2">Histidine phosphatase family protein</fullName>
        <ecNumber evidence="3">3.1.3.-</ecNumber>
    </submittedName>
</protein>
<sequence>MKKIYLIRHAQSAANAGKDGDTVSHANADIPITGLGREQAAQLSAWLLEHVGNVREIFVSPYLRTRQTAEPYAQAVHMQPTVLPDLHEFNYLSFAHICGKTFQDVKMQSEHYWARNDADFRDGADCDSFASFFNQISNIRRYFAEKGDGVYVVFGHGFWIGVLLWQLIGRYSGSLDMQKFREFELLVRPKNTDVYLWQIDDKTESIAKVRNTDDDRETVFQAA</sequence>
<feature type="transmembrane region" description="Helical" evidence="1">
    <location>
        <begin position="149"/>
        <end position="168"/>
    </location>
</feature>
<organism evidence="2">
    <name type="scientific">Neisseria leonii</name>
    <dbReference type="NCBI Taxonomy" id="2995413"/>
    <lineage>
        <taxon>Bacteria</taxon>
        <taxon>Pseudomonadati</taxon>
        <taxon>Pseudomonadota</taxon>
        <taxon>Betaproteobacteria</taxon>
        <taxon>Neisseriales</taxon>
        <taxon>Neisseriaceae</taxon>
        <taxon>Neisseria</taxon>
    </lineage>
</organism>
<dbReference type="CDD" id="cd07067">
    <property type="entry name" value="HP_PGM_like"/>
    <property type="match status" value="1"/>
</dbReference>
<dbReference type="InterPro" id="IPR013078">
    <property type="entry name" value="His_Pase_superF_clade-1"/>
</dbReference>
<dbReference type="GO" id="GO:0016791">
    <property type="term" value="F:phosphatase activity"/>
    <property type="evidence" value="ECO:0007669"/>
    <property type="project" value="TreeGrafter"/>
</dbReference>
<dbReference type="AlphaFoldDB" id="A0A9X4E2A9"/>
<gene>
    <name evidence="2" type="ORF">ORY91_001731</name>
    <name evidence="3" type="ORF">V9W64_10180</name>
</gene>
<keyword evidence="3" id="KW-0378">Hydrolase</keyword>
<keyword evidence="1" id="KW-0472">Membrane</keyword>
<dbReference type="Proteomes" id="UP001149607">
    <property type="component" value="Chromosome"/>
</dbReference>
<evidence type="ECO:0000313" key="2">
    <source>
        <dbReference type="EMBL" id="MDD9328311.1"/>
    </source>
</evidence>
<reference evidence="3" key="2">
    <citation type="submission" date="2024-02" db="EMBL/GenBank/DDBJ databases">
        <title>Neisseria leonii sp. nov.</title>
        <authorList>
            <person name="Boutroux M."/>
            <person name="Favre-Rochex S."/>
            <person name="Gorgette O."/>
            <person name="Touak G."/>
            <person name="Muhle E."/>
            <person name="Chesneau O."/>
            <person name="Clermont D."/>
            <person name="Rahi P."/>
        </authorList>
    </citation>
    <scope>NUCLEOTIDE SEQUENCE</scope>
    <source>
        <strain evidence="3">51.81</strain>
    </source>
</reference>
<dbReference type="Gene3D" id="3.40.50.1240">
    <property type="entry name" value="Phosphoglycerate mutase-like"/>
    <property type="match status" value="1"/>
</dbReference>
<evidence type="ECO:0000313" key="4">
    <source>
        <dbReference type="Proteomes" id="UP001149607"/>
    </source>
</evidence>
<keyword evidence="4" id="KW-1185">Reference proteome</keyword>
<dbReference type="EMBL" id="CP146598">
    <property type="protein sequence ID" value="WWY03033.1"/>
    <property type="molecule type" value="Genomic_DNA"/>
</dbReference>
<dbReference type="SUPFAM" id="SSF53254">
    <property type="entry name" value="Phosphoglycerate mutase-like"/>
    <property type="match status" value="1"/>
</dbReference>
<dbReference type="Pfam" id="PF00300">
    <property type="entry name" value="His_Phos_1"/>
    <property type="match status" value="1"/>
</dbReference>
<accession>A0A9X4E2A9</accession>
<dbReference type="EC" id="3.1.3.-" evidence="3"/>
<keyword evidence="1" id="KW-0812">Transmembrane</keyword>
<dbReference type="InterPro" id="IPR050275">
    <property type="entry name" value="PGM_Phosphatase"/>
</dbReference>
<dbReference type="PANTHER" id="PTHR48100">
    <property type="entry name" value="BROAD-SPECIFICITY PHOSPHATASE YOR283W-RELATED"/>
    <property type="match status" value="1"/>
</dbReference>
<proteinExistence type="predicted"/>